<protein>
    <submittedName>
        <fullName evidence="2">Uncharacterized protein</fullName>
    </submittedName>
</protein>
<keyword evidence="1" id="KW-1133">Transmembrane helix</keyword>
<feature type="transmembrane region" description="Helical" evidence="1">
    <location>
        <begin position="20"/>
        <end position="39"/>
    </location>
</feature>
<keyword evidence="3" id="KW-1185">Reference proteome</keyword>
<dbReference type="AlphaFoldDB" id="A0A401G210"/>
<organism evidence="2 3">
    <name type="scientific">Desulfonema ishimotonii</name>
    <dbReference type="NCBI Taxonomy" id="45657"/>
    <lineage>
        <taxon>Bacteria</taxon>
        <taxon>Pseudomonadati</taxon>
        <taxon>Thermodesulfobacteriota</taxon>
        <taxon>Desulfobacteria</taxon>
        <taxon>Desulfobacterales</taxon>
        <taxon>Desulfococcaceae</taxon>
        <taxon>Desulfonema</taxon>
    </lineage>
</organism>
<keyword evidence="1" id="KW-0472">Membrane</keyword>
<name>A0A401G210_9BACT</name>
<reference evidence="3" key="1">
    <citation type="submission" date="2017-11" db="EMBL/GenBank/DDBJ databases">
        <authorList>
            <person name="Watanabe M."/>
            <person name="Kojima H."/>
        </authorList>
    </citation>
    <scope>NUCLEOTIDE SEQUENCE [LARGE SCALE GENOMIC DNA]</scope>
    <source>
        <strain evidence="3">Tokyo 01</strain>
    </source>
</reference>
<gene>
    <name evidence="2" type="ORF">DENIS_4217</name>
</gene>
<keyword evidence="1" id="KW-0812">Transmembrane</keyword>
<sequence length="400" mass="46640">MLAGAFFSDPLLQTIFTLDFPWLYLLPLPFFVYGCMNLARLKGYPGALGLLGASVLPGLILLFLLPDKNAPQAQGSFFSKERIAAFLLIPVFIFWAYQKIDLHLQKNQIEFMVGELDRAALSTAPVYPLNYKLMALRAYLNHGFEFADENELRLREKYWLAHALFEGADRFFIHMQYQQFVRYRSGEDPSAPYNAPDIRRLRNEFSEFFKRKVIELDDDYLIRCCVYWAYMEETYRAEIFSQKTREFIRRLNLIEKDLQSLVSAFVNQRHRMPENAEDLSDFLRAAPRLQKKAAAFKALRSAADVTFEPEGEIILTLRDDTVGLAGQTIVYGLMVRKNFSDVSPLKTHRLLRIGGTLPDKYRVDILWVRFFEEGASENMKKTDFMAHVFEWLIRQLHIFN</sequence>
<evidence type="ECO:0000256" key="1">
    <source>
        <dbReference type="SAM" id="Phobius"/>
    </source>
</evidence>
<comment type="caution">
    <text evidence="2">The sequence shown here is derived from an EMBL/GenBank/DDBJ whole genome shotgun (WGS) entry which is preliminary data.</text>
</comment>
<evidence type="ECO:0000313" key="3">
    <source>
        <dbReference type="Proteomes" id="UP000288096"/>
    </source>
</evidence>
<proteinExistence type="predicted"/>
<dbReference type="Proteomes" id="UP000288096">
    <property type="component" value="Unassembled WGS sequence"/>
</dbReference>
<reference evidence="3" key="2">
    <citation type="submission" date="2019-01" db="EMBL/GenBank/DDBJ databases">
        <title>Genome sequence of Desulfonema ishimotonii strain Tokyo 01.</title>
        <authorList>
            <person name="Fukui M."/>
        </authorList>
    </citation>
    <scope>NUCLEOTIDE SEQUENCE [LARGE SCALE GENOMIC DNA]</scope>
    <source>
        <strain evidence="3">Tokyo 01</strain>
    </source>
</reference>
<feature type="transmembrane region" description="Helical" evidence="1">
    <location>
        <begin position="46"/>
        <end position="65"/>
    </location>
</feature>
<feature type="transmembrane region" description="Helical" evidence="1">
    <location>
        <begin position="77"/>
        <end position="97"/>
    </location>
</feature>
<accession>A0A401G210</accession>
<dbReference type="EMBL" id="BEXT01000001">
    <property type="protein sequence ID" value="GBC63223.1"/>
    <property type="molecule type" value="Genomic_DNA"/>
</dbReference>
<evidence type="ECO:0000313" key="2">
    <source>
        <dbReference type="EMBL" id="GBC63223.1"/>
    </source>
</evidence>